<protein>
    <recommendedName>
        <fullName evidence="3">Abnormal spindle-like microcephaly-associated protein ASH domain-containing protein</fullName>
    </recommendedName>
</protein>
<feature type="domain" description="Abnormal spindle-like microcephaly-associated protein ASH" evidence="3">
    <location>
        <begin position="46"/>
        <end position="122"/>
    </location>
</feature>
<proteinExistence type="predicted"/>
<dbReference type="Proteomes" id="UP001291309">
    <property type="component" value="Unassembled WGS sequence"/>
</dbReference>
<sequence>MRWSWRVVVAACALGGCMPENESPDSLTLPGANAPAPTGRLEVEPGAVTFPRAVVGQVAVATLRVHNGGDTLSRVALTIPSPFTVSVAEMNLPPDAEHTVELRLQPTTPGLTGAVLTVKADARTMELPVMAQVAPAPTGP</sequence>
<reference evidence="4 5" key="1">
    <citation type="submission" date="2023-12" db="EMBL/GenBank/DDBJ databases">
        <title>the genome sequence of Hyalangium sp. s54d21.</title>
        <authorList>
            <person name="Zhang X."/>
        </authorList>
    </citation>
    <scope>NUCLEOTIDE SEQUENCE [LARGE SCALE GENOMIC DNA]</scope>
    <source>
        <strain evidence="5">s54d21</strain>
    </source>
</reference>
<keyword evidence="2" id="KW-0963">Cytoplasm</keyword>
<evidence type="ECO:0000313" key="4">
    <source>
        <dbReference type="EMBL" id="MDY7229270.1"/>
    </source>
</evidence>
<dbReference type="InterPro" id="IPR013783">
    <property type="entry name" value="Ig-like_fold"/>
</dbReference>
<evidence type="ECO:0000256" key="2">
    <source>
        <dbReference type="ARBA" id="ARBA00022490"/>
    </source>
</evidence>
<dbReference type="RefSeq" id="WP_321547990.1">
    <property type="nucleotide sequence ID" value="NZ_JAXIVS010000007.1"/>
</dbReference>
<dbReference type="PROSITE" id="PS51257">
    <property type="entry name" value="PROKAR_LIPOPROTEIN"/>
    <property type="match status" value="1"/>
</dbReference>
<evidence type="ECO:0000256" key="1">
    <source>
        <dbReference type="ARBA" id="ARBA00004496"/>
    </source>
</evidence>
<dbReference type="EMBL" id="JAXIVS010000007">
    <property type="protein sequence ID" value="MDY7229270.1"/>
    <property type="molecule type" value="Genomic_DNA"/>
</dbReference>
<evidence type="ECO:0000313" key="5">
    <source>
        <dbReference type="Proteomes" id="UP001291309"/>
    </source>
</evidence>
<dbReference type="Pfam" id="PF15780">
    <property type="entry name" value="ASH"/>
    <property type="match status" value="1"/>
</dbReference>
<organism evidence="4 5">
    <name type="scientific">Hyalangium rubrum</name>
    <dbReference type="NCBI Taxonomy" id="3103134"/>
    <lineage>
        <taxon>Bacteria</taxon>
        <taxon>Pseudomonadati</taxon>
        <taxon>Myxococcota</taxon>
        <taxon>Myxococcia</taxon>
        <taxon>Myxococcales</taxon>
        <taxon>Cystobacterineae</taxon>
        <taxon>Archangiaceae</taxon>
        <taxon>Hyalangium</taxon>
    </lineage>
</organism>
<evidence type="ECO:0000259" key="3">
    <source>
        <dbReference type="Pfam" id="PF15780"/>
    </source>
</evidence>
<gene>
    <name evidence="4" type="ORF">SYV04_22955</name>
</gene>
<dbReference type="InterPro" id="IPR031549">
    <property type="entry name" value="ASH"/>
</dbReference>
<keyword evidence="5" id="KW-1185">Reference proteome</keyword>
<accession>A0ABU5HAX0</accession>
<comment type="caution">
    <text evidence="4">The sequence shown here is derived from an EMBL/GenBank/DDBJ whole genome shotgun (WGS) entry which is preliminary data.</text>
</comment>
<dbReference type="Gene3D" id="2.60.40.10">
    <property type="entry name" value="Immunoglobulins"/>
    <property type="match status" value="1"/>
</dbReference>
<name>A0ABU5HAX0_9BACT</name>
<comment type="subcellular location">
    <subcellularLocation>
        <location evidence="1">Cytoplasm</location>
    </subcellularLocation>
</comment>